<name>S4XE11_9CORY</name>
<evidence type="ECO:0000313" key="1">
    <source>
        <dbReference type="EMBL" id="AGP29835.1"/>
    </source>
</evidence>
<dbReference type="STRING" id="1200352.A606_00900"/>
<dbReference type="Gene3D" id="3.40.50.1240">
    <property type="entry name" value="Phosphoglycerate mutase-like"/>
    <property type="match status" value="1"/>
</dbReference>
<reference evidence="1 2" key="1">
    <citation type="submission" date="2012-06" db="EMBL/GenBank/DDBJ databases">
        <title>Complete genome sequence of Corynebacterium terpenotabidum Y-11 (=DSM 44721).</title>
        <authorList>
            <person name="Ruckert C."/>
            <person name="Albersmeier A."/>
            <person name="Al-Dilaimi A."/>
            <person name="Szczepanowski R."/>
            <person name="Kalinowski J."/>
        </authorList>
    </citation>
    <scope>NUCLEOTIDE SEQUENCE [LARGE SCALE GENOMIC DNA]</scope>
    <source>
        <strain evidence="1 2">Y-11</strain>
    </source>
</reference>
<dbReference type="InterPro" id="IPR013078">
    <property type="entry name" value="His_Pase_superF_clade-1"/>
</dbReference>
<accession>S4XE11</accession>
<dbReference type="CDD" id="cd07040">
    <property type="entry name" value="HP"/>
    <property type="match status" value="1"/>
</dbReference>
<dbReference type="OrthoDB" id="9793115at2"/>
<sequence length="273" mass="28249">MTRLLFIRHGQTTSNLSHSLDTNLPGAALTGLGWSQARTAGERIAGEHLAGEYGDGLILTSSQALRAQQTASGIVEGAAGAGLVLPDAPTLPGISEIPAGDFEMRSDPEAQYGYHQTFGRWLGGALDDAMPGALTGRAVVGRYLDTLLPQLVTAQRTGADLAVVSHGAVIRLMAGYLGRVDPEWAVRTLLPNTSRVELEVPEFGVVGTGAAGAAQSAPMLPVVPELPTVDAPMVETADYLPSGAVGVEVLSDVVSAGWKVTDWGGHGEPPRVG</sequence>
<dbReference type="Pfam" id="PF00300">
    <property type="entry name" value="His_Phos_1"/>
    <property type="match status" value="1"/>
</dbReference>
<protein>
    <recommendedName>
        <fullName evidence="3">Phosphoglycerate mutase</fullName>
    </recommendedName>
</protein>
<keyword evidence="2" id="KW-1185">Reference proteome</keyword>
<proteinExistence type="predicted"/>
<dbReference type="Proteomes" id="UP000014809">
    <property type="component" value="Chromosome"/>
</dbReference>
<dbReference type="InterPro" id="IPR029033">
    <property type="entry name" value="His_PPase_superfam"/>
</dbReference>
<dbReference type="SMART" id="SM00855">
    <property type="entry name" value="PGAM"/>
    <property type="match status" value="1"/>
</dbReference>
<dbReference type="PANTHER" id="PTHR48100">
    <property type="entry name" value="BROAD-SPECIFICITY PHOSPHATASE YOR283W-RELATED"/>
    <property type="match status" value="1"/>
</dbReference>
<dbReference type="EMBL" id="CP003696">
    <property type="protein sequence ID" value="AGP29835.1"/>
    <property type="molecule type" value="Genomic_DNA"/>
</dbReference>
<organism evidence="1 2">
    <name type="scientific">Corynebacterium terpenotabidum Y-11</name>
    <dbReference type="NCBI Taxonomy" id="1200352"/>
    <lineage>
        <taxon>Bacteria</taxon>
        <taxon>Bacillati</taxon>
        <taxon>Actinomycetota</taxon>
        <taxon>Actinomycetes</taxon>
        <taxon>Mycobacteriales</taxon>
        <taxon>Corynebacteriaceae</taxon>
        <taxon>Corynebacterium</taxon>
    </lineage>
</organism>
<dbReference type="eggNOG" id="COG0406">
    <property type="taxonomic scope" value="Bacteria"/>
</dbReference>
<dbReference type="GO" id="GO:0005737">
    <property type="term" value="C:cytoplasm"/>
    <property type="evidence" value="ECO:0007669"/>
    <property type="project" value="TreeGrafter"/>
</dbReference>
<dbReference type="PATRIC" id="fig|1200352.3.peg.178"/>
<dbReference type="KEGG" id="cter:A606_00900"/>
<evidence type="ECO:0008006" key="3">
    <source>
        <dbReference type="Google" id="ProtNLM"/>
    </source>
</evidence>
<dbReference type="HOGENOM" id="CLU_033323_9_5_11"/>
<dbReference type="GO" id="GO:0016791">
    <property type="term" value="F:phosphatase activity"/>
    <property type="evidence" value="ECO:0007669"/>
    <property type="project" value="TreeGrafter"/>
</dbReference>
<dbReference type="AlphaFoldDB" id="S4XE11"/>
<gene>
    <name evidence="1" type="ORF">A606_00900</name>
</gene>
<dbReference type="PANTHER" id="PTHR48100:SF1">
    <property type="entry name" value="HISTIDINE PHOSPHATASE FAMILY PROTEIN-RELATED"/>
    <property type="match status" value="1"/>
</dbReference>
<dbReference type="SUPFAM" id="SSF53254">
    <property type="entry name" value="Phosphoglycerate mutase-like"/>
    <property type="match status" value="1"/>
</dbReference>
<evidence type="ECO:0000313" key="2">
    <source>
        <dbReference type="Proteomes" id="UP000014809"/>
    </source>
</evidence>
<dbReference type="InterPro" id="IPR050275">
    <property type="entry name" value="PGM_Phosphatase"/>
</dbReference>
<dbReference type="RefSeq" id="WP_020440200.1">
    <property type="nucleotide sequence ID" value="NC_021663.1"/>
</dbReference>